<accession>A0A6C0IUT2</accession>
<dbReference type="AlphaFoldDB" id="A0A6C0IUT2"/>
<evidence type="ECO:0000313" key="1">
    <source>
        <dbReference type="EMBL" id="QHT96146.1"/>
    </source>
</evidence>
<dbReference type="EMBL" id="MN740254">
    <property type="protein sequence ID" value="QHT96146.1"/>
    <property type="molecule type" value="Genomic_DNA"/>
</dbReference>
<proteinExistence type="predicted"/>
<protein>
    <submittedName>
        <fullName evidence="1">Uncharacterized protein</fullName>
    </submittedName>
</protein>
<sequence>MDEINILIKHTSTKYYLILIVGLLIYMCLNKTQENMICDLDRPQYNYFFNKNSDMKATEITLLKSLFDKNSFGNNGYNKDNKSLSEYIKVNNLETKKDDFVSAVYDLLNNNRIWESINDYKVSYESKVSQLRHIWLIDKLFTDLACVLKKTEINKIKEDLKKMFNDKPIRLCNQDELKNYCSAVSMNPKIGKLNLNILEEEESTILKTGKIVESTNGKPSKQFKLISVKTNVSKFGKGYYKEPLNRILVNLLEKFEEKFSRRLDNYDRNDIVKLVLIYVPDLQDMINKNALLPKTSSDKKDLEIELDINKELFYLLKHQYKLVSIYNLINSVLKDPIEKELAYKCCSDVNDSTNKCFDFAEFQKESDPIVYGFNKYGYAKERSCTPEIKKDLFDLQSKTLEVRLSTNKFWNTINITVKNKFYKNLQTLLNYFTVKQISDDISKLSIANIINSLKYQNINLIFPKQFDTTKSTYINTRNNKLVQAIKSIELANSSSTIIKIVNAHGLNNNDFNFISLGNNIKKLKVGSINLLEIRNLLLNYRANESSVNQTMSRMLNLIPSEYNYHMIMIKGAILPRFHDVVLNKFFDIVSNINLIKLKPHGLNKKPSEVIKYIEKMFPPSKSMDTCSIYKPVLERLRMKRNISPSEYIYYKQELNKFCDSRDSLINKEQYILYKDIEGKLVETSKRIVSDYNKKDTKVLTVLNTNNQVEIVNLNEDELVTYTGLILKGTKLESINKLITSDTLTVVTSFILKNNKDVISKSKLRLDKNIVKDIVVEETVNDGAIPIKDILGKTKLDTSVTDKNKNLVNLINNYFDFDK</sequence>
<reference evidence="1" key="1">
    <citation type="journal article" date="2020" name="Nature">
        <title>Giant virus diversity and host interactions through global metagenomics.</title>
        <authorList>
            <person name="Schulz F."/>
            <person name="Roux S."/>
            <person name="Paez-Espino D."/>
            <person name="Jungbluth S."/>
            <person name="Walsh D.A."/>
            <person name="Denef V.J."/>
            <person name="McMahon K.D."/>
            <person name="Konstantinidis K.T."/>
            <person name="Eloe-Fadrosh E.A."/>
            <person name="Kyrpides N.C."/>
            <person name="Woyke T."/>
        </authorList>
    </citation>
    <scope>NUCLEOTIDE SEQUENCE</scope>
    <source>
        <strain evidence="1">GVMAG-M-3300024302-11</strain>
    </source>
</reference>
<name>A0A6C0IUT2_9ZZZZ</name>
<organism evidence="1">
    <name type="scientific">viral metagenome</name>
    <dbReference type="NCBI Taxonomy" id="1070528"/>
    <lineage>
        <taxon>unclassified sequences</taxon>
        <taxon>metagenomes</taxon>
        <taxon>organismal metagenomes</taxon>
    </lineage>
</organism>